<proteinExistence type="predicted"/>
<keyword evidence="1" id="KW-0812">Transmembrane</keyword>
<keyword evidence="2" id="KW-0732">Signal</keyword>
<comment type="caution">
    <text evidence="3">The sequence shown here is derived from an EMBL/GenBank/DDBJ whole genome shotgun (WGS) entry which is preliminary data.</text>
</comment>
<evidence type="ECO:0000313" key="3">
    <source>
        <dbReference type="EMBL" id="GFH45200.1"/>
    </source>
</evidence>
<dbReference type="EMBL" id="BLLK01000020">
    <property type="protein sequence ID" value="GFH45200.1"/>
    <property type="molecule type" value="Genomic_DNA"/>
</dbReference>
<keyword evidence="1" id="KW-1133">Transmembrane helix</keyword>
<feature type="transmembrane region" description="Helical" evidence="1">
    <location>
        <begin position="84"/>
        <end position="105"/>
    </location>
</feature>
<keyword evidence="4" id="KW-1185">Reference proteome</keyword>
<evidence type="ECO:0000256" key="1">
    <source>
        <dbReference type="SAM" id="Phobius"/>
    </source>
</evidence>
<dbReference type="AlphaFoldDB" id="A0AAD3GZW3"/>
<protein>
    <submittedName>
        <fullName evidence="3">Uncharacterized protein</fullName>
    </submittedName>
</protein>
<keyword evidence="1" id="KW-0472">Membrane</keyword>
<feature type="chain" id="PRO_5042213412" evidence="2">
    <location>
        <begin position="23"/>
        <end position="132"/>
    </location>
</feature>
<evidence type="ECO:0000313" key="4">
    <source>
        <dbReference type="Proteomes" id="UP001054902"/>
    </source>
</evidence>
<gene>
    <name evidence="3" type="ORF">CTEN210_01674</name>
</gene>
<dbReference type="Proteomes" id="UP001054902">
    <property type="component" value="Unassembled WGS sequence"/>
</dbReference>
<organism evidence="3 4">
    <name type="scientific">Chaetoceros tenuissimus</name>
    <dbReference type="NCBI Taxonomy" id="426638"/>
    <lineage>
        <taxon>Eukaryota</taxon>
        <taxon>Sar</taxon>
        <taxon>Stramenopiles</taxon>
        <taxon>Ochrophyta</taxon>
        <taxon>Bacillariophyta</taxon>
        <taxon>Coscinodiscophyceae</taxon>
        <taxon>Chaetocerotophycidae</taxon>
        <taxon>Chaetocerotales</taxon>
        <taxon>Chaetocerotaceae</taxon>
        <taxon>Chaetoceros</taxon>
    </lineage>
</organism>
<feature type="signal peptide" evidence="2">
    <location>
        <begin position="1"/>
        <end position="22"/>
    </location>
</feature>
<accession>A0AAD3GZW3</accession>
<name>A0AAD3GZW3_9STRA</name>
<sequence>MRSVSLALRVFAIFTLLVHAKGDNDEEGRKSYLDDITIREEDIGVFESFQNEFDDDGNNSRYRASDVDIIMEPTTSTRRVRVHAGWGLLGVAVGAGISCSVFQHYRRKEYKSLERSESCKEEHVEVVLNQEV</sequence>
<evidence type="ECO:0000256" key="2">
    <source>
        <dbReference type="SAM" id="SignalP"/>
    </source>
</evidence>
<reference evidence="3 4" key="1">
    <citation type="journal article" date="2021" name="Sci. Rep.">
        <title>The genome of the diatom Chaetoceros tenuissimus carries an ancient integrated fragment of an extant virus.</title>
        <authorList>
            <person name="Hongo Y."/>
            <person name="Kimura K."/>
            <person name="Takaki Y."/>
            <person name="Yoshida Y."/>
            <person name="Baba S."/>
            <person name="Kobayashi G."/>
            <person name="Nagasaki K."/>
            <person name="Hano T."/>
            <person name="Tomaru Y."/>
        </authorList>
    </citation>
    <scope>NUCLEOTIDE SEQUENCE [LARGE SCALE GENOMIC DNA]</scope>
    <source>
        <strain evidence="3 4">NIES-3715</strain>
    </source>
</reference>